<dbReference type="CDD" id="cd05387">
    <property type="entry name" value="BY-kinase"/>
    <property type="match status" value="1"/>
</dbReference>
<protein>
    <recommendedName>
        <fullName evidence="2">non-specific protein-tyrosine kinase</fullName>
        <ecNumber evidence="2">2.7.10.2</ecNumber>
    </recommendedName>
</protein>
<evidence type="ECO:0000256" key="8">
    <source>
        <dbReference type="ARBA" id="ARBA00051245"/>
    </source>
</evidence>
<dbReference type="SUPFAM" id="SSF52540">
    <property type="entry name" value="P-loop containing nucleoside triphosphate hydrolases"/>
    <property type="match status" value="1"/>
</dbReference>
<dbReference type="GO" id="GO:0005524">
    <property type="term" value="F:ATP binding"/>
    <property type="evidence" value="ECO:0007669"/>
    <property type="project" value="UniProtKB-KW"/>
</dbReference>
<comment type="catalytic activity">
    <reaction evidence="8">
        <text>L-tyrosyl-[protein] + ATP = O-phospho-L-tyrosyl-[protein] + ADP + H(+)</text>
        <dbReference type="Rhea" id="RHEA:10596"/>
        <dbReference type="Rhea" id="RHEA-COMP:10136"/>
        <dbReference type="Rhea" id="RHEA-COMP:20101"/>
        <dbReference type="ChEBI" id="CHEBI:15378"/>
        <dbReference type="ChEBI" id="CHEBI:30616"/>
        <dbReference type="ChEBI" id="CHEBI:46858"/>
        <dbReference type="ChEBI" id="CHEBI:61978"/>
        <dbReference type="ChEBI" id="CHEBI:456216"/>
        <dbReference type="EC" id="2.7.10.2"/>
    </reaction>
</comment>
<dbReference type="InterPro" id="IPR027417">
    <property type="entry name" value="P-loop_NTPase"/>
</dbReference>
<name>A0A9D2HJ56_9FIRM</name>
<dbReference type="EC" id="2.7.10.2" evidence="2"/>
<dbReference type="Pfam" id="PF13614">
    <property type="entry name" value="AAA_31"/>
    <property type="match status" value="1"/>
</dbReference>
<gene>
    <name evidence="10" type="ORF">IAA07_07620</name>
</gene>
<evidence type="ECO:0000256" key="4">
    <source>
        <dbReference type="ARBA" id="ARBA00022741"/>
    </source>
</evidence>
<evidence type="ECO:0000313" key="11">
    <source>
        <dbReference type="Proteomes" id="UP000823900"/>
    </source>
</evidence>
<keyword evidence="6" id="KW-0067">ATP-binding</keyword>
<evidence type="ECO:0000256" key="1">
    <source>
        <dbReference type="ARBA" id="ARBA00007316"/>
    </source>
</evidence>
<comment type="caution">
    <text evidence="10">The sequence shown here is derived from an EMBL/GenBank/DDBJ whole genome shotgun (WGS) entry which is preliminary data.</text>
</comment>
<comment type="similarity">
    <text evidence="1">Belongs to the CpsD/CapB family.</text>
</comment>
<organism evidence="10 11">
    <name type="scientific">Candidatus Lachnoclostridium stercoravium</name>
    <dbReference type="NCBI Taxonomy" id="2838633"/>
    <lineage>
        <taxon>Bacteria</taxon>
        <taxon>Bacillati</taxon>
        <taxon>Bacillota</taxon>
        <taxon>Clostridia</taxon>
        <taxon>Lachnospirales</taxon>
        <taxon>Lachnospiraceae</taxon>
    </lineage>
</organism>
<dbReference type="Gene3D" id="3.40.50.300">
    <property type="entry name" value="P-loop containing nucleotide triphosphate hydrolases"/>
    <property type="match status" value="1"/>
</dbReference>
<evidence type="ECO:0000256" key="5">
    <source>
        <dbReference type="ARBA" id="ARBA00022777"/>
    </source>
</evidence>
<keyword evidence="5 10" id="KW-0418">Kinase</keyword>
<reference evidence="10" key="2">
    <citation type="submission" date="2021-04" db="EMBL/GenBank/DDBJ databases">
        <authorList>
            <person name="Gilroy R."/>
        </authorList>
    </citation>
    <scope>NUCLEOTIDE SEQUENCE</scope>
    <source>
        <strain evidence="10">CHK178-16964</strain>
    </source>
</reference>
<evidence type="ECO:0000256" key="2">
    <source>
        <dbReference type="ARBA" id="ARBA00011903"/>
    </source>
</evidence>
<dbReference type="InterPro" id="IPR050445">
    <property type="entry name" value="Bact_polysacc_biosynth/exp"/>
</dbReference>
<evidence type="ECO:0000259" key="9">
    <source>
        <dbReference type="Pfam" id="PF13614"/>
    </source>
</evidence>
<feature type="domain" description="AAA" evidence="9">
    <location>
        <begin position="48"/>
        <end position="163"/>
    </location>
</feature>
<dbReference type="GO" id="GO:0004715">
    <property type="term" value="F:non-membrane spanning protein tyrosine kinase activity"/>
    <property type="evidence" value="ECO:0007669"/>
    <property type="project" value="UniProtKB-EC"/>
</dbReference>
<accession>A0A9D2HJ56</accession>
<sequence>MEHKITLENIQKNDYFYEEAIKTLRTNIQFCGSGIKTIMFTSSIPNEGKSDTAFSLAQSFSSIGKKVLLIDADIRKSVLVKRYGIREKTNGLSQYLSGQKKQEEIIYSTNVENFYIILSGPYSPNPAELLEEPLFKKLLEDMRRDFDYVIIDTPPMANLIDGAIVGSLCDGAVLVIESGTVSYRLAQKVKSQLERSGCRILGVVLSRIGVEQDRPYYKKYYGKYGRYKKYYEYSRYDKGSYYGPEEEKNA</sequence>
<dbReference type="GO" id="GO:0005886">
    <property type="term" value="C:plasma membrane"/>
    <property type="evidence" value="ECO:0007669"/>
    <property type="project" value="TreeGrafter"/>
</dbReference>
<dbReference type="EMBL" id="DWZA01000065">
    <property type="protein sequence ID" value="HJA71434.1"/>
    <property type="molecule type" value="Genomic_DNA"/>
</dbReference>
<evidence type="ECO:0000256" key="6">
    <source>
        <dbReference type="ARBA" id="ARBA00022840"/>
    </source>
</evidence>
<keyword evidence="3" id="KW-0808">Transferase</keyword>
<dbReference type="PANTHER" id="PTHR32309:SF13">
    <property type="entry name" value="FERRIC ENTEROBACTIN TRANSPORT PROTEIN FEPE"/>
    <property type="match status" value="1"/>
</dbReference>
<keyword evidence="4" id="KW-0547">Nucleotide-binding</keyword>
<dbReference type="PANTHER" id="PTHR32309">
    <property type="entry name" value="TYROSINE-PROTEIN KINASE"/>
    <property type="match status" value="1"/>
</dbReference>
<reference evidence="10" key="1">
    <citation type="journal article" date="2021" name="PeerJ">
        <title>Extensive microbial diversity within the chicken gut microbiome revealed by metagenomics and culture.</title>
        <authorList>
            <person name="Gilroy R."/>
            <person name="Ravi A."/>
            <person name="Getino M."/>
            <person name="Pursley I."/>
            <person name="Horton D.L."/>
            <person name="Alikhan N.F."/>
            <person name="Baker D."/>
            <person name="Gharbi K."/>
            <person name="Hall N."/>
            <person name="Watson M."/>
            <person name="Adriaenssens E.M."/>
            <person name="Foster-Nyarko E."/>
            <person name="Jarju S."/>
            <person name="Secka A."/>
            <person name="Antonio M."/>
            <person name="Oren A."/>
            <person name="Chaudhuri R.R."/>
            <person name="La Ragione R."/>
            <person name="Hildebrand F."/>
            <person name="Pallen M.J."/>
        </authorList>
    </citation>
    <scope>NUCLEOTIDE SEQUENCE</scope>
    <source>
        <strain evidence="10">CHK178-16964</strain>
    </source>
</reference>
<dbReference type="InterPro" id="IPR025669">
    <property type="entry name" value="AAA_dom"/>
</dbReference>
<dbReference type="Proteomes" id="UP000823900">
    <property type="component" value="Unassembled WGS sequence"/>
</dbReference>
<dbReference type="AlphaFoldDB" id="A0A9D2HJ56"/>
<evidence type="ECO:0000256" key="7">
    <source>
        <dbReference type="ARBA" id="ARBA00023137"/>
    </source>
</evidence>
<keyword evidence="7" id="KW-0829">Tyrosine-protein kinase</keyword>
<dbReference type="InterPro" id="IPR005702">
    <property type="entry name" value="Wzc-like_C"/>
</dbReference>
<evidence type="ECO:0000313" key="10">
    <source>
        <dbReference type="EMBL" id="HJA71434.1"/>
    </source>
</evidence>
<proteinExistence type="inferred from homology"/>
<dbReference type="NCBIfam" id="TIGR01007">
    <property type="entry name" value="eps_fam"/>
    <property type="match status" value="1"/>
</dbReference>
<evidence type="ECO:0000256" key="3">
    <source>
        <dbReference type="ARBA" id="ARBA00022679"/>
    </source>
</evidence>